<organism evidence="1 2">
    <name type="scientific">Boothiomyces macroporosus</name>
    <dbReference type="NCBI Taxonomy" id="261099"/>
    <lineage>
        <taxon>Eukaryota</taxon>
        <taxon>Fungi</taxon>
        <taxon>Fungi incertae sedis</taxon>
        <taxon>Chytridiomycota</taxon>
        <taxon>Chytridiomycota incertae sedis</taxon>
        <taxon>Chytridiomycetes</taxon>
        <taxon>Rhizophydiales</taxon>
        <taxon>Terramycetaceae</taxon>
        <taxon>Boothiomyces</taxon>
    </lineage>
</organism>
<comment type="caution">
    <text evidence="1">The sequence shown here is derived from an EMBL/GenBank/DDBJ whole genome shotgun (WGS) entry which is preliminary data.</text>
</comment>
<keyword evidence="2" id="KW-1185">Reference proteome</keyword>
<dbReference type="Proteomes" id="UP001210925">
    <property type="component" value="Unassembled WGS sequence"/>
</dbReference>
<dbReference type="EMBL" id="JADGKB010000010">
    <property type="protein sequence ID" value="KAJ3260597.1"/>
    <property type="molecule type" value="Genomic_DNA"/>
</dbReference>
<proteinExistence type="predicted"/>
<sequence length="56" mass="6758">MNRTAIDEDYEELLNQHHNNLLEHREHEKSMALGFLTEKVKRSTLQLQVDEMYQTE</sequence>
<evidence type="ECO:0000313" key="2">
    <source>
        <dbReference type="Proteomes" id="UP001210925"/>
    </source>
</evidence>
<protein>
    <submittedName>
        <fullName evidence="1">Uncharacterized protein</fullName>
    </submittedName>
</protein>
<gene>
    <name evidence="1" type="ORF">HK103_000207</name>
</gene>
<reference evidence="1" key="1">
    <citation type="submission" date="2020-05" db="EMBL/GenBank/DDBJ databases">
        <title>Phylogenomic resolution of chytrid fungi.</title>
        <authorList>
            <person name="Stajich J.E."/>
            <person name="Amses K."/>
            <person name="Simmons R."/>
            <person name="Seto K."/>
            <person name="Myers J."/>
            <person name="Bonds A."/>
            <person name="Quandt C.A."/>
            <person name="Barry K."/>
            <person name="Liu P."/>
            <person name="Grigoriev I."/>
            <person name="Longcore J.E."/>
            <person name="James T.Y."/>
        </authorList>
    </citation>
    <scope>NUCLEOTIDE SEQUENCE</scope>
    <source>
        <strain evidence="1">PLAUS21</strain>
    </source>
</reference>
<evidence type="ECO:0000313" key="1">
    <source>
        <dbReference type="EMBL" id="KAJ3260597.1"/>
    </source>
</evidence>
<dbReference type="AlphaFoldDB" id="A0AAD5UKI5"/>
<name>A0AAD5UKI5_9FUNG</name>
<accession>A0AAD5UKI5</accession>